<proteinExistence type="inferred from homology"/>
<dbReference type="SUPFAM" id="SSF51735">
    <property type="entry name" value="NAD(P)-binding Rossmann-fold domains"/>
    <property type="match status" value="1"/>
</dbReference>
<gene>
    <name evidence="3" type="ORF">AAFC00_002674</name>
</gene>
<name>A0ABR3P7U8_9PEZI</name>
<keyword evidence="4" id="KW-1185">Reference proteome</keyword>
<organism evidence="3 4">
    <name type="scientific">Neodothiora populina</name>
    <dbReference type="NCBI Taxonomy" id="2781224"/>
    <lineage>
        <taxon>Eukaryota</taxon>
        <taxon>Fungi</taxon>
        <taxon>Dikarya</taxon>
        <taxon>Ascomycota</taxon>
        <taxon>Pezizomycotina</taxon>
        <taxon>Dothideomycetes</taxon>
        <taxon>Dothideomycetidae</taxon>
        <taxon>Dothideales</taxon>
        <taxon>Dothioraceae</taxon>
        <taxon>Neodothiora</taxon>
    </lineage>
</organism>
<dbReference type="GeneID" id="95976376"/>
<dbReference type="PANTHER" id="PTHR44229:SF4">
    <property type="entry name" value="15-HYDROXYPROSTAGLANDIN DEHYDROGENASE [NAD(+)]"/>
    <property type="match status" value="1"/>
</dbReference>
<reference evidence="3 4" key="1">
    <citation type="submission" date="2024-07" db="EMBL/GenBank/DDBJ databases">
        <title>Draft sequence of the Neodothiora populina.</title>
        <authorList>
            <person name="Drown D.D."/>
            <person name="Schuette U.S."/>
            <person name="Buechlein A.B."/>
            <person name="Rusch D.R."/>
            <person name="Winton L.W."/>
            <person name="Adams G.A."/>
        </authorList>
    </citation>
    <scope>NUCLEOTIDE SEQUENCE [LARGE SCALE GENOMIC DNA]</scope>
    <source>
        <strain evidence="3 4">CPC 39397</strain>
    </source>
</reference>
<sequence length="313" mass="34270">MDVAPFPVEGKSAIVTGAGSGINYCFARLLLSRGCSVLLADLSLRPEAQSLIEQYSEIASNKPRAVYVKTDVADWKQLQTMFEVADQEFGDVDIVCPGAGIFEPHWSNFWHPPGSEASRDQTSESRYALLDINITHPIRTTQMAIAYFLSPSRGAKVTRTHPKWIVHVSSIAGQNAGLPTPLYYASKHAISGFVYSLASLEERLGIRVNGVAPGIIKTPLWTDHPEKSKLFDDSQDEWATPEEVAEAMLACIVDEDLPGGTILEVGKNHRRKVPLHNNPGPPNAPGLTVSDIQSGIDEVSRWLSRPGWGRSML</sequence>
<dbReference type="Pfam" id="PF00106">
    <property type="entry name" value="adh_short"/>
    <property type="match status" value="1"/>
</dbReference>
<dbReference type="EMBL" id="JBFMKM010000012">
    <property type="protein sequence ID" value="KAL1302252.1"/>
    <property type="molecule type" value="Genomic_DNA"/>
</dbReference>
<comment type="caution">
    <text evidence="3">The sequence shown here is derived from an EMBL/GenBank/DDBJ whole genome shotgun (WGS) entry which is preliminary data.</text>
</comment>
<evidence type="ECO:0008006" key="5">
    <source>
        <dbReference type="Google" id="ProtNLM"/>
    </source>
</evidence>
<dbReference type="PRINTS" id="PR00081">
    <property type="entry name" value="GDHRDH"/>
</dbReference>
<accession>A0ABR3P7U8</accession>
<evidence type="ECO:0000313" key="3">
    <source>
        <dbReference type="EMBL" id="KAL1302252.1"/>
    </source>
</evidence>
<comment type="similarity">
    <text evidence="1">Belongs to the short-chain dehydrogenases/reductases (SDR) family.</text>
</comment>
<dbReference type="Proteomes" id="UP001562354">
    <property type="component" value="Unassembled WGS sequence"/>
</dbReference>
<dbReference type="InterPro" id="IPR036291">
    <property type="entry name" value="NAD(P)-bd_dom_sf"/>
</dbReference>
<evidence type="ECO:0000313" key="4">
    <source>
        <dbReference type="Proteomes" id="UP001562354"/>
    </source>
</evidence>
<protein>
    <recommendedName>
        <fullName evidence="5">NAD(P)-binding protein</fullName>
    </recommendedName>
</protein>
<evidence type="ECO:0000256" key="2">
    <source>
        <dbReference type="ARBA" id="ARBA00023002"/>
    </source>
</evidence>
<evidence type="ECO:0000256" key="1">
    <source>
        <dbReference type="ARBA" id="ARBA00006484"/>
    </source>
</evidence>
<dbReference type="InterPro" id="IPR002347">
    <property type="entry name" value="SDR_fam"/>
</dbReference>
<dbReference type="PANTHER" id="PTHR44229">
    <property type="entry name" value="15-HYDROXYPROSTAGLANDIN DEHYDROGENASE [NAD(+)]"/>
    <property type="match status" value="1"/>
</dbReference>
<dbReference type="RefSeq" id="XP_069198528.1">
    <property type="nucleotide sequence ID" value="XM_069342023.1"/>
</dbReference>
<keyword evidence="2" id="KW-0560">Oxidoreductase</keyword>
<dbReference type="Gene3D" id="3.40.50.720">
    <property type="entry name" value="NAD(P)-binding Rossmann-like Domain"/>
    <property type="match status" value="1"/>
</dbReference>